<evidence type="ECO:0000313" key="11">
    <source>
        <dbReference type="Proteomes" id="UP001390339"/>
    </source>
</evidence>
<keyword evidence="5 8" id="KW-0560">Oxidoreductase</keyword>
<dbReference type="PANTHER" id="PTHR24287">
    <property type="entry name" value="P450, PUTATIVE (EUROFUNG)-RELATED"/>
    <property type="match status" value="1"/>
</dbReference>
<keyword evidence="3 8" id="KW-0349">Heme</keyword>
<comment type="cofactor">
    <cofactor evidence="1">
        <name>heme</name>
        <dbReference type="ChEBI" id="CHEBI:30413"/>
    </cofactor>
</comment>
<evidence type="ECO:0000256" key="3">
    <source>
        <dbReference type="ARBA" id="ARBA00022617"/>
    </source>
</evidence>
<dbReference type="PRINTS" id="PR01239">
    <property type="entry name" value="EP450IICYP52"/>
</dbReference>
<comment type="similarity">
    <text evidence="2 8">Belongs to the cytochrome P450 family.</text>
</comment>
<feature type="chain" id="PRO_5045044780" evidence="9">
    <location>
        <begin position="22"/>
        <end position="514"/>
    </location>
</feature>
<feature type="signal peptide" evidence="9">
    <location>
        <begin position="1"/>
        <end position="21"/>
    </location>
</feature>
<dbReference type="PRINTS" id="PR00464">
    <property type="entry name" value="EP450II"/>
</dbReference>
<protein>
    <submittedName>
        <fullName evidence="10">Cytochrome P450</fullName>
    </submittedName>
</protein>
<dbReference type="PANTHER" id="PTHR24287:SF1">
    <property type="entry name" value="P450, PUTATIVE (EUROFUNG)-RELATED"/>
    <property type="match status" value="1"/>
</dbReference>
<evidence type="ECO:0000256" key="2">
    <source>
        <dbReference type="ARBA" id="ARBA00010617"/>
    </source>
</evidence>
<evidence type="ECO:0000256" key="9">
    <source>
        <dbReference type="SAM" id="SignalP"/>
    </source>
</evidence>
<dbReference type="Gene3D" id="1.10.630.10">
    <property type="entry name" value="Cytochrome P450"/>
    <property type="match status" value="1"/>
</dbReference>
<evidence type="ECO:0000256" key="5">
    <source>
        <dbReference type="ARBA" id="ARBA00023002"/>
    </source>
</evidence>
<reference evidence="10 11" key="1">
    <citation type="journal article" date="2024" name="IMA Fungus">
        <title>Apiospora arundinis, a panoply of carbohydrate-active enzymes and secondary metabolites.</title>
        <authorList>
            <person name="Sorensen T."/>
            <person name="Petersen C."/>
            <person name="Muurmann A.T."/>
            <person name="Christiansen J.V."/>
            <person name="Brundto M.L."/>
            <person name="Overgaard C.K."/>
            <person name="Boysen A.T."/>
            <person name="Wollenberg R.D."/>
            <person name="Larsen T.O."/>
            <person name="Sorensen J.L."/>
            <person name="Nielsen K.L."/>
            <person name="Sondergaard T.E."/>
        </authorList>
    </citation>
    <scope>NUCLEOTIDE SEQUENCE [LARGE SCALE GENOMIC DNA]</scope>
    <source>
        <strain evidence="10 11">AAU 773</strain>
    </source>
</reference>
<keyword evidence="9" id="KW-0732">Signal</keyword>
<evidence type="ECO:0000256" key="7">
    <source>
        <dbReference type="ARBA" id="ARBA00023033"/>
    </source>
</evidence>
<evidence type="ECO:0000256" key="6">
    <source>
        <dbReference type="ARBA" id="ARBA00023004"/>
    </source>
</evidence>
<proteinExistence type="inferred from homology"/>
<keyword evidence="4 8" id="KW-0479">Metal-binding</keyword>
<dbReference type="EMBL" id="JAPCWZ010000009">
    <property type="protein sequence ID" value="KAK8851810.1"/>
    <property type="molecule type" value="Genomic_DNA"/>
</dbReference>
<dbReference type="CDD" id="cd11063">
    <property type="entry name" value="CYP52"/>
    <property type="match status" value="1"/>
</dbReference>
<keyword evidence="11" id="KW-1185">Reference proteome</keyword>
<dbReference type="InterPro" id="IPR036396">
    <property type="entry name" value="Cyt_P450_sf"/>
</dbReference>
<organism evidence="10 11">
    <name type="scientific">Apiospora arundinis</name>
    <dbReference type="NCBI Taxonomy" id="335852"/>
    <lineage>
        <taxon>Eukaryota</taxon>
        <taxon>Fungi</taxon>
        <taxon>Dikarya</taxon>
        <taxon>Ascomycota</taxon>
        <taxon>Pezizomycotina</taxon>
        <taxon>Sordariomycetes</taxon>
        <taxon>Xylariomycetidae</taxon>
        <taxon>Amphisphaeriales</taxon>
        <taxon>Apiosporaceae</taxon>
        <taxon>Apiospora</taxon>
    </lineage>
</organism>
<keyword evidence="7 8" id="KW-0503">Monooxygenase</keyword>
<evidence type="ECO:0000256" key="8">
    <source>
        <dbReference type="RuleBase" id="RU000461"/>
    </source>
</evidence>
<dbReference type="Pfam" id="PF00067">
    <property type="entry name" value="p450"/>
    <property type="match status" value="1"/>
</dbReference>
<dbReference type="SUPFAM" id="SSF48264">
    <property type="entry name" value="Cytochrome P450"/>
    <property type="match status" value="1"/>
</dbReference>
<name>A0ABR2HRU7_9PEZI</name>
<evidence type="ECO:0000313" key="10">
    <source>
        <dbReference type="EMBL" id="KAK8851810.1"/>
    </source>
</evidence>
<keyword evidence="6 8" id="KW-0408">Iron</keyword>
<accession>A0ABR2HRU7</accession>
<dbReference type="InterPro" id="IPR017972">
    <property type="entry name" value="Cyt_P450_CS"/>
</dbReference>
<evidence type="ECO:0000256" key="1">
    <source>
        <dbReference type="ARBA" id="ARBA00001971"/>
    </source>
</evidence>
<dbReference type="PROSITE" id="PS00086">
    <property type="entry name" value="CYTOCHROME_P450"/>
    <property type="match status" value="1"/>
</dbReference>
<dbReference type="InterPro" id="IPR002402">
    <property type="entry name" value="Cyt_P450_E_grp-II"/>
</dbReference>
<dbReference type="Proteomes" id="UP001390339">
    <property type="component" value="Unassembled WGS sequence"/>
</dbReference>
<gene>
    <name evidence="10" type="ORF">PGQ11_014289</name>
</gene>
<dbReference type="InterPro" id="IPR001128">
    <property type="entry name" value="Cyt_P450"/>
</dbReference>
<dbReference type="PRINTS" id="PR00385">
    <property type="entry name" value="P450"/>
</dbReference>
<evidence type="ECO:0000256" key="4">
    <source>
        <dbReference type="ARBA" id="ARBA00022723"/>
    </source>
</evidence>
<sequence length="514" mass="58865">MHRYAKATLFLLVALVVYTVAKSKIRKRRNNEKAARLGCQSPPVLRSKNLLGNSVLRESMRATKEDRGPQFVVDTMNSFGPDCHTVKVPILDYELLATRDPENCRVLFTSPDFDISDTRQASWMPLLGKGIFTSRGDIWKHSRALLRPQFSREMISDPNLEEEHLQNLYGRLPADPFTGWTDTVDLAPLLFKLTLDTSTDFIYGRSTYTLKEGGAIKDKNGREIDHHFNEAKVWIDKRGALAKFYWLLNSKEFKEHCDTIHGFADSIVAERLASKENKTDPEKAGRYNLLSELAQDTQDARELRNETLHVLIAGRDTTGCLLGWVFYFLARHPKVYQKLRNAVLEQFGDSQADFRALNNFNYIQWVINESLRIATVIPMNERRAQRDTVLPTGGGPDGKSPVFAPKGTQVLIPLYAMQHRKDIWGEDAEEFRPERWATHRPGFEWVPFGAGSRKCLGQQFGRQEVSYIVSRFCQKYDRIENMEQGDGRIRLHHAIENRSGTGVQIRLHEAKHST</sequence>
<dbReference type="InterPro" id="IPR002974">
    <property type="entry name" value="Cyt_P450_E_CYP52_ascomycetes"/>
</dbReference>
<comment type="caution">
    <text evidence="10">The sequence shown here is derived from an EMBL/GenBank/DDBJ whole genome shotgun (WGS) entry which is preliminary data.</text>
</comment>
<dbReference type="InterPro" id="IPR047146">
    <property type="entry name" value="Cyt_P450_E_CYP52_fungi"/>
</dbReference>